<organism evidence="3 4">
    <name type="scientific">Streptomyces jumonjinensis</name>
    <dbReference type="NCBI Taxonomy" id="1945"/>
    <lineage>
        <taxon>Bacteria</taxon>
        <taxon>Bacillati</taxon>
        <taxon>Actinomycetota</taxon>
        <taxon>Actinomycetes</taxon>
        <taxon>Kitasatosporales</taxon>
        <taxon>Streptomycetaceae</taxon>
        <taxon>Streptomyces</taxon>
    </lineage>
</organism>
<dbReference type="RefSeq" id="WP_153520981.1">
    <property type="nucleotide sequence ID" value="NZ_JBEPDZ010000058.1"/>
</dbReference>
<dbReference type="AlphaFoldDB" id="A0A646KAU5"/>
<proteinExistence type="predicted"/>
<dbReference type="EMBL" id="VCLA01000024">
    <property type="protein sequence ID" value="MQS99334.1"/>
    <property type="molecule type" value="Genomic_DNA"/>
</dbReference>
<comment type="caution">
    <text evidence="3">The sequence shown here is derived from an EMBL/GenBank/DDBJ whole genome shotgun (WGS) entry which is preliminary data.</text>
</comment>
<feature type="transmembrane region" description="Helical" evidence="1">
    <location>
        <begin position="111"/>
        <end position="135"/>
    </location>
</feature>
<keyword evidence="1" id="KW-1133">Transmembrane helix</keyword>
<gene>
    <name evidence="3" type="ORF">FF041_03685</name>
</gene>
<dbReference type="Proteomes" id="UP000419138">
    <property type="component" value="Unassembled WGS sequence"/>
</dbReference>
<keyword evidence="4" id="KW-1185">Reference proteome</keyword>
<feature type="domain" description="Cyanobacterial TRADD-N associated 2 transmembrane" evidence="2">
    <location>
        <begin position="102"/>
        <end position="172"/>
    </location>
</feature>
<feature type="transmembrane region" description="Helical" evidence="1">
    <location>
        <begin position="16"/>
        <end position="38"/>
    </location>
</feature>
<accession>A0A646KAU5</accession>
<name>A0A646KAU5_STRJU</name>
<sequence>MDYLMPGAAFSELGPVAAAVVSGLGSLTVLAGLFMRTLRKDTSEERVRLRSTILGDSESRVINVNGDLRVGSDGSVPGVKAGEQRVDDDRFAELLIEYYAWGLTQARLSTALSLSCSALGIAVLLGGVVVGLWKSETTGDLYLSAVAGIAGLVAAIIGQLAHRRADTAMRHMQRQTEDLRQDMKRERETETAIRLVSEVDSPELKAELQAALILRLSGATLTEVRERGVVPLERIPSQSASPNGAPAG</sequence>
<reference evidence="3 4" key="1">
    <citation type="submission" date="2019-05" db="EMBL/GenBank/DDBJ databases">
        <title>Comparative genomics and metabolomics analyses of clavulanic acid producing Streptomyces species provides insight into specialized metabolism and evolution of beta-lactam biosynthetic gene clusters.</title>
        <authorList>
            <person name="Moore M.A."/>
            <person name="Cruz-Morales P."/>
            <person name="Barona Gomez F."/>
            <person name="Kapil T."/>
        </authorList>
    </citation>
    <scope>NUCLEOTIDE SEQUENCE [LARGE SCALE GENOMIC DNA]</scope>
    <source>
        <strain evidence="3 4">NRRL 5741</strain>
    </source>
</reference>
<evidence type="ECO:0000313" key="3">
    <source>
        <dbReference type="EMBL" id="MQS99334.1"/>
    </source>
</evidence>
<keyword evidence="1" id="KW-0472">Membrane</keyword>
<evidence type="ECO:0000313" key="4">
    <source>
        <dbReference type="Proteomes" id="UP000419138"/>
    </source>
</evidence>
<evidence type="ECO:0000256" key="1">
    <source>
        <dbReference type="SAM" id="Phobius"/>
    </source>
</evidence>
<feature type="transmembrane region" description="Helical" evidence="1">
    <location>
        <begin position="141"/>
        <end position="161"/>
    </location>
</feature>
<dbReference type="OrthoDB" id="4323827at2"/>
<dbReference type="Pfam" id="PF20712">
    <property type="entry name" value="CyanoTRADDas_TM"/>
    <property type="match status" value="1"/>
</dbReference>
<evidence type="ECO:0000259" key="2">
    <source>
        <dbReference type="Pfam" id="PF20712"/>
    </source>
</evidence>
<keyword evidence="1" id="KW-0812">Transmembrane</keyword>
<protein>
    <recommendedName>
        <fullName evidence="2">Cyanobacterial TRADD-N associated 2 transmembrane domain-containing protein</fullName>
    </recommendedName>
</protein>
<dbReference type="InterPro" id="IPR048567">
    <property type="entry name" value="CyanoTRADDas_TM"/>
</dbReference>